<dbReference type="RefSeq" id="WP_103424963.1">
    <property type="nucleotide sequence ID" value="NZ_CP026309.1"/>
</dbReference>
<accession>A0A2I8VH70</accession>
<dbReference type="Proteomes" id="UP000236584">
    <property type="component" value="Chromosome"/>
</dbReference>
<proteinExistence type="predicted"/>
<evidence type="ECO:0000313" key="1">
    <source>
        <dbReference type="EMBL" id="AUV81275.1"/>
    </source>
</evidence>
<sequence length="84" mass="9113">MSDTPDPSDPAPGDEYQWRDGEREVVVWVRDDGLVATAVVYPSIEEFAATMQLDAVESAGVNEDVASLPDADWFASLDLPIDDA</sequence>
<evidence type="ECO:0000313" key="2">
    <source>
        <dbReference type="Proteomes" id="UP000236584"/>
    </source>
</evidence>
<organism evidence="1 2">
    <name type="scientific">Salinigranum rubrum</name>
    <dbReference type="NCBI Taxonomy" id="755307"/>
    <lineage>
        <taxon>Archaea</taxon>
        <taxon>Methanobacteriati</taxon>
        <taxon>Methanobacteriota</taxon>
        <taxon>Stenosarchaea group</taxon>
        <taxon>Halobacteria</taxon>
        <taxon>Halobacteriales</taxon>
        <taxon>Haloferacaceae</taxon>
        <taxon>Salinigranum</taxon>
    </lineage>
</organism>
<reference evidence="1 2" key="1">
    <citation type="submission" date="2018-01" db="EMBL/GenBank/DDBJ databases">
        <title>Complete genome sequence of Salinigranum rubrum GX10T, an extremely halophilic archaeon isolated from a marine solar saltern.</title>
        <authorList>
            <person name="Han S."/>
        </authorList>
    </citation>
    <scope>NUCLEOTIDE SEQUENCE [LARGE SCALE GENOMIC DNA]</scope>
    <source>
        <strain evidence="1 2">GX10</strain>
    </source>
</reference>
<dbReference type="OrthoDB" id="265487at2157"/>
<dbReference type="AlphaFoldDB" id="A0A2I8VH70"/>
<gene>
    <name evidence="1" type="ORF">C2R22_06020</name>
</gene>
<protein>
    <submittedName>
        <fullName evidence="1">Uncharacterized protein</fullName>
    </submittedName>
</protein>
<name>A0A2I8VH70_9EURY</name>
<dbReference type="EMBL" id="CP026309">
    <property type="protein sequence ID" value="AUV81275.1"/>
    <property type="molecule type" value="Genomic_DNA"/>
</dbReference>
<dbReference type="GeneID" id="35591628"/>
<dbReference type="KEGG" id="srub:C2R22_06020"/>
<keyword evidence="2" id="KW-1185">Reference proteome</keyword>